<dbReference type="AlphaFoldDB" id="A0A2G5SHQ3"/>
<feature type="transmembrane region" description="Helical" evidence="1">
    <location>
        <begin position="36"/>
        <end position="53"/>
    </location>
</feature>
<keyword evidence="1" id="KW-0472">Membrane</keyword>
<proteinExistence type="predicted"/>
<feature type="transmembrane region" description="Helical" evidence="1">
    <location>
        <begin position="65"/>
        <end position="86"/>
    </location>
</feature>
<name>A0A2G5SHQ3_9PELO</name>
<evidence type="ECO:0000313" key="2">
    <source>
        <dbReference type="EMBL" id="PIC14439.1"/>
    </source>
</evidence>
<dbReference type="Proteomes" id="UP000230233">
    <property type="component" value="Unassembled WGS sequence"/>
</dbReference>
<organism evidence="2 3">
    <name type="scientific">Caenorhabditis nigoni</name>
    <dbReference type="NCBI Taxonomy" id="1611254"/>
    <lineage>
        <taxon>Eukaryota</taxon>
        <taxon>Metazoa</taxon>
        <taxon>Ecdysozoa</taxon>
        <taxon>Nematoda</taxon>
        <taxon>Chromadorea</taxon>
        <taxon>Rhabditida</taxon>
        <taxon>Rhabditina</taxon>
        <taxon>Rhabditomorpha</taxon>
        <taxon>Rhabditoidea</taxon>
        <taxon>Rhabditidae</taxon>
        <taxon>Peloderinae</taxon>
        <taxon>Caenorhabditis</taxon>
    </lineage>
</organism>
<feature type="transmembrane region" description="Helical" evidence="1">
    <location>
        <begin position="92"/>
        <end position="108"/>
    </location>
</feature>
<evidence type="ECO:0000256" key="1">
    <source>
        <dbReference type="SAM" id="Phobius"/>
    </source>
</evidence>
<protein>
    <recommendedName>
        <fullName evidence="4">Serpentine receptor class gamma</fullName>
    </recommendedName>
</protein>
<gene>
    <name evidence="2" type="ORF">B9Z55_026757</name>
</gene>
<dbReference type="EMBL" id="PDUG01000007">
    <property type="protein sequence ID" value="PIC14439.1"/>
    <property type="molecule type" value="Genomic_DNA"/>
</dbReference>
<dbReference type="PANTHER" id="PTHR31720:SF3">
    <property type="entry name" value="SERPENTINE RECEPTOR, CLASS Z-RELATED"/>
    <property type="match status" value="1"/>
</dbReference>
<accession>A0A2G5SHQ3</accession>
<evidence type="ECO:0008006" key="4">
    <source>
        <dbReference type="Google" id="ProtNLM"/>
    </source>
</evidence>
<keyword evidence="1" id="KW-0812">Transmembrane</keyword>
<dbReference type="OrthoDB" id="5876505at2759"/>
<reference evidence="2" key="1">
    <citation type="journal article" date="2018" name="Science">
        <title>Rapid genome shrinkage in a self-fertile nematode reveals sperm competition proteins.</title>
        <authorList>
            <person name="Yin D."/>
            <person name="Schwarz E.M."/>
            <person name="Thomas C.G."/>
            <person name="Felde R.L."/>
            <person name="Korf I.F."/>
            <person name="Cutter A.D."/>
            <person name="Schartner C.M."/>
            <person name="Ralston E.J."/>
            <person name="Meyer B.J."/>
            <person name="Haag E.S."/>
        </authorList>
    </citation>
    <scope>NUCLEOTIDE SEQUENCE</scope>
    <source>
        <strain evidence="2">JU1422</strain>
    </source>
</reference>
<feature type="transmembrane region" description="Helical" evidence="1">
    <location>
        <begin position="209"/>
        <end position="229"/>
    </location>
</feature>
<dbReference type="InterPro" id="IPR018817">
    <property type="entry name" value="7TM_GPCR_serpentine_rcpt_Srz"/>
</dbReference>
<evidence type="ECO:0000313" key="3">
    <source>
        <dbReference type="Proteomes" id="UP000230233"/>
    </source>
</evidence>
<dbReference type="PANTHER" id="PTHR31720">
    <property type="entry name" value="SERPENTINE RECEPTOR, CLASS Z-RELATED"/>
    <property type="match status" value="1"/>
</dbReference>
<feature type="transmembrane region" description="Helical" evidence="1">
    <location>
        <begin position="166"/>
        <end position="188"/>
    </location>
</feature>
<keyword evidence="1" id="KW-1133">Transmembrane helix</keyword>
<feature type="transmembrane region" description="Helical" evidence="1">
    <location>
        <begin position="241"/>
        <end position="262"/>
    </location>
</feature>
<feature type="transmembrane region" description="Helical" evidence="1">
    <location>
        <begin position="129"/>
        <end position="146"/>
    </location>
</feature>
<sequence>MFPFYVYVNRVNRERDKNTLVFPMIDHFYGIMKKTQAIYCFLWFFIFFLFEKLEDFEKQKNPLHVYLMIGIPLVALFLCLKAMLIFIQVSQFFLTVMAIQKFLLYFYPTSQKYTILSPNNMKYFIRYSYCLFIVRDIIGVIMVNFSKKIMKNDVKGAELTWLAIHFDVIFFATLNISFFISALLYIPILISVRKKSHLRSVQESKPQIYIFWQTITVLVVKMIYTPYFLFVHFDNFKTMIILTRMLDCFSIPVIIQISYLTCNRQNVITLFASFRGMKLIKELIKPEVTTRVSPDPRRHLV</sequence>
<comment type="caution">
    <text evidence="2">The sequence shown here is derived from an EMBL/GenBank/DDBJ whole genome shotgun (WGS) entry which is preliminary data.</text>
</comment>
<dbReference type="Pfam" id="PF10325">
    <property type="entry name" value="7TM_GPCR_Srz"/>
    <property type="match status" value="1"/>
</dbReference>
<keyword evidence="3" id="KW-1185">Reference proteome</keyword>